<dbReference type="Pfam" id="PF24443">
    <property type="entry name" value="DUF7562"/>
    <property type="match status" value="1"/>
</dbReference>
<proteinExistence type="predicted"/>
<gene>
    <name evidence="1" type="ORF">NDI76_02650</name>
</gene>
<dbReference type="Proteomes" id="UP001257060">
    <property type="component" value="Unassembled WGS sequence"/>
</dbReference>
<evidence type="ECO:0000313" key="2">
    <source>
        <dbReference type="Proteomes" id="UP001257060"/>
    </source>
</evidence>
<evidence type="ECO:0008006" key="3">
    <source>
        <dbReference type="Google" id="ProtNLM"/>
    </source>
</evidence>
<protein>
    <recommendedName>
        <fullName evidence="3">Small CPxCG-related zinc finger protein</fullName>
    </recommendedName>
</protein>
<reference evidence="1 2" key="1">
    <citation type="submission" date="2022-06" db="EMBL/GenBank/DDBJ databases">
        <title>Halogeometricum sp. a new haloarchaeum isolate from saline soil.</title>
        <authorList>
            <person name="Strakova D."/>
            <person name="Galisteo C."/>
            <person name="Sanchez-Porro C."/>
            <person name="Ventosa A."/>
        </authorList>
    </citation>
    <scope>NUCLEOTIDE SEQUENCE [LARGE SCALE GENOMIC DNA]</scope>
    <source>
        <strain evidence="1 2">S1BR25-6</strain>
    </source>
</reference>
<comment type="caution">
    <text evidence="1">The sequence shown here is derived from an EMBL/GenBank/DDBJ whole genome shotgun (WGS) entry which is preliminary data.</text>
</comment>
<dbReference type="EMBL" id="JAMQOP010000001">
    <property type="protein sequence ID" value="MDS0297638.1"/>
    <property type="molecule type" value="Genomic_DNA"/>
</dbReference>
<name>A0ABU2GBY9_9EURY</name>
<dbReference type="InterPro" id="IPR055984">
    <property type="entry name" value="DUF7562"/>
</dbReference>
<evidence type="ECO:0000313" key="1">
    <source>
        <dbReference type="EMBL" id="MDS0297638.1"/>
    </source>
</evidence>
<keyword evidence="2" id="KW-1185">Reference proteome</keyword>
<sequence length="102" mass="12080">MWRSRTNRGQKTVVCIACGTSILRGEAREYDKEGDRWNRRGKEFEHLCKECYRGLCHQPRAELESLLVDIEADGLQQTEFLRRYVDAVEERYGPAEETERER</sequence>
<accession>A0ABU2GBY9</accession>
<organism evidence="1 2">
    <name type="scientific">Halogeometricum salsisoli</name>
    <dbReference type="NCBI Taxonomy" id="2950536"/>
    <lineage>
        <taxon>Archaea</taxon>
        <taxon>Methanobacteriati</taxon>
        <taxon>Methanobacteriota</taxon>
        <taxon>Stenosarchaea group</taxon>
        <taxon>Halobacteria</taxon>
        <taxon>Halobacteriales</taxon>
        <taxon>Haloferacaceae</taxon>
        <taxon>Halogeometricum</taxon>
    </lineage>
</organism>
<dbReference type="RefSeq" id="WP_310922459.1">
    <property type="nucleotide sequence ID" value="NZ_JAMQOP010000001.1"/>
</dbReference>